<evidence type="ECO:0000313" key="1">
    <source>
        <dbReference type="EMBL" id="EKR55127.1"/>
    </source>
</evidence>
<protein>
    <submittedName>
        <fullName evidence="1">Uncharacterized protein</fullName>
    </submittedName>
</protein>
<accession>A0A0E2D545</accession>
<dbReference type="EMBL" id="AHNR02000036">
    <property type="protein sequence ID" value="EKR55127.1"/>
    <property type="molecule type" value="Genomic_DNA"/>
</dbReference>
<dbReference type="AlphaFoldDB" id="A0A0E2D545"/>
<dbReference type="Proteomes" id="UP000001340">
    <property type="component" value="Unassembled WGS sequence"/>
</dbReference>
<reference evidence="1 2" key="1">
    <citation type="submission" date="2012-10" db="EMBL/GenBank/DDBJ databases">
        <authorList>
            <person name="Harkins D.M."/>
            <person name="Durkin A.S."/>
            <person name="Brinkac L.M."/>
            <person name="Haft D.H."/>
            <person name="Selengut J.D."/>
            <person name="Sanka R."/>
            <person name="DePew J."/>
            <person name="Purushe J."/>
            <person name="Chanthongthip A."/>
            <person name="Lattana O."/>
            <person name="Phetsouvanh R."/>
            <person name="Newton P.N."/>
            <person name="Vinetz J.M."/>
            <person name="Sutton G.G."/>
            <person name="Nierman W.C."/>
            <person name="Fouts D.E."/>
        </authorList>
    </citation>
    <scope>NUCLEOTIDE SEQUENCE [LARGE SCALE GENOMIC DNA]</scope>
    <source>
        <strain evidence="1 2">UI 12758</strain>
    </source>
</reference>
<sequence>MSNHCKKKLSSSKIPKVIFYKPLRRILVIGKVLYYFTAPVEWYSVLTSGIKTHSKKGSGKFWNKL</sequence>
<gene>
    <name evidence="1" type="ORF">LEP1GSC105_2579</name>
</gene>
<organism evidence="1 2">
    <name type="scientific">Leptospira interrogans str. UI 12758</name>
    <dbReference type="NCBI Taxonomy" id="1049938"/>
    <lineage>
        <taxon>Bacteria</taxon>
        <taxon>Pseudomonadati</taxon>
        <taxon>Spirochaetota</taxon>
        <taxon>Spirochaetia</taxon>
        <taxon>Leptospirales</taxon>
        <taxon>Leptospiraceae</taxon>
        <taxon>Leptospira</taxon>
    </lineage>
</organism>
<evidence type="ECO:0000313" key="2">
    <source>
        <dbReference type="Proteomes" id="UP000001340"/>
    </source>
</evidence>
<proteinExistence type="predicted"/>
<comment type="caution">
    <text evidence="1">The sequence shown here is derived from an EMBL/GenBank/DDBJ whole genome shotgun (WGS) entry which is preliminary data.</text>
</comment>
<name>A0A0E2D545_LEPIR</name>